<feature type="coiled-coil region" evidence="1">
    <location>
        <begin position="4"/>
        <end position="79"/>
    </location>
</feature>
<dbReference type="AlphaFoldDB" id="A0A8H3LIS8"/>
<evidence type="ECO:0000256" key="1">
    <source>
        <dbReference type="SAM" id="Coils"/>
    </source>
</evidence>
<dbReference type="Proteomes" id="UP000615446">
    <property type="component" value="Unassembled WGS sequence"/>
</dbReference>
<keyword evidence="1" id="KW-0175">Coiled coil</keyword>
<protein>
    <submittedName>
        <fullName evidence="2">Uncharacterized protein</fullName>
    </submittedName>
</protein>
<dbReference type="EMBL" id="BLAL01000160">
    <property type="protein sequence ID" value="GES86505.1"/>
    <property type="molecule type" value="Genomic_DNA"/>
</dbReference>
<sequence length="111" mass="12488">MQSIDSLRELNAKLLAEIAKLRKKNDKIPVLEKKFAEVEAENARLKQIIEENARRDSENAELKSRVGELEARLALLEQGSAVDGMAIERPSLKRVATLITRRVQTNTHPSS</sequence>
<proteinExistence type="predicted"/>
<comment type="caution">
    <text evidence="2">The sequence shown here is derived from an EMBL/GenBank/DDBJ whole genome shotgun (WGS) entry which is preliminary data.</text>
</comment>
<reference evidence="2" key="1">
    <citation type="submission" date="2019-10" db="EMBL/GenBank/DDBJ databases">
        <title>Conservation and host-specific expression of non-tandemly repeated heterogenous ribosome RNA gene in arbuscular mycorrhizal fungi.</title>
        <authorList>
            <person name="Maeda T."/>
            <person name="Kobayashi Y."/>
            <person name="Nakagawa T."/>
            <person name="Ezawa T."/>
            <person name="Yamaguchi K."/>
            <person name="Bino T."/>
            <person name="Nishimoto Y."/>
            <person name="Shigenobu S."/>
            <person name="Kawaguchi M."/>
        </authorList>
    </citation>
    <scope>NUCLEOTIDE SEQUENCE</scope>
    <source>
        <strain evidence="2">HR1</strain>
    </source>
</reference>
<evidence type="ECO:0000313" key="2">
    <source>
        <dbReference type="EMBL" id="GES86505.1"/>
    </source>
</evidence>
<organism evidence="2 3">
    <name type="scientific">Rhizophagus clarus</name>
    <dbReference type="NCBI Taxonomy" id="94130"/>
    <lineage>
        <taxon>Eukaryota</taxon>
        <taxon>Fungi</taxon>
        <taxon>Fungi incertae sedis</taxon>
        <taxon>Mucoromycota</taxon>
        <taxon>Glomeromycotina</taxon>
        <taxon>Glomeromycetes</taxon>
        <taxon>Glomerales</taxon>
        <taxon>Glomeraceae</taxon>
        <taxon>Rhizophagus</taxon>
    </lineage>
</organism>
<gene>
    <name evidence="2" type="ORF">RCL2_001355900</name>
</gene>
<dbReference type="OrthoDB" id="2439461at2759"/>
<accession>A0A8H3LIS8</accession>
<name>A0A8H3LIS8_9GLOM</name>
<evidence type="ECO:0000313" key="3">
    <source>
        <dbReference type="Proteomes" id="UP000615446"/>
    </source>
</evidence>